<feature type="domain" description="F-box" evidence="1">
    <location>
        <begin position="55"/>
        <end position="98"/>
    </location>
</feature>
<dbReference type="InterPro" id="IPR036047">
    <property type="entry name" value="F-box-like_dom_sf"/>
</dbReference>
<evidence type="ECO:0000259" key="1">
    <source>
        <dbReference type="Pfam" id="PF12937"/>
    </source>
</evidence>
<name>A0AAJ0G7V7_9PEZI</name>
<evidence type="ECO:0000313" key="2">
    <source>
        <dbReference type="EMBL" id="KAK3052543.1"/>
    </source>
</evidence>
<keyword evidence="3" id="KW-1185">Reference proteome</keyword>
<dbReference type="Pfam" id="PF12937">
    <property type="entry name" value="F-box-like"/>
    <property type="match status" value="1"/>
</dbReference>
<proteinExistence type="predicted"/>
<dbReference type="CDD" id="cd09917">
    <property type="entry name" value="F-box_SF"/>
    <property type="match status" value="1"/>
</dbReference>
<dbReference type="InterPro" id="IPR001810">
    <property type="entry name" value="F-box_dom"/>
</dbReference>
<organism evidence="2 3">
    <name type="scientific">Extremus antarcticus</name>
    <dbReference type="NCBI Taxonomy" id="702011"/>
    <lineage>
        <taxon>Eukaryota</taxon>
        <taxon>Fungi</taxon>
        <taxon>Dikarya</taxon>
        <taxon>Ascomycota</taxon>
        <taxon>Pezizomycotina</taxon>
        <taxon>Dothideomycetes</taxon>
        <taxon>Dothideomycetidae</taxon>
        <taxon>Mycosphaerellales</taxon>
        <taxon>Extremaceae</taxon>
        <taxon>Extremus</taxon>
    </lineage>
</organism>
<dbReference type="Gene3D" id="3.80.10.10">
    <property type="entry name" value="Ribonuclease Inhibitor"/>
    <property type="match status" value="1"/>
</dbReference>
<dbReference type="Proteomes" id="UP001271007">
    <property type="component" value="Unassembled WGS sequence"/>
</dbReference>
<reference evidence="2" key="1">
    <citation type="submission" date="2023-04" db="EMBL/GenBank/DDBJ databases">
        <title>Black Yeasts Isolated from many extreme environments.</title>
        <authorList>
            <person name="Coleine C."/>
            <person name="Stajich J.E."/>
            <person name="Selbmann L."/>
        </authorList>
    </citation>
    <scope>NUCLEOTIDE SEQUENCE</scope>
    <source>
        <strain evidence="2">CCFEE 5312</strain>
    </source>
</reference>
<gene>
    <name evidence="2" type="ORF">LTR09_006397</name>
</gene>
<comment type="caution">
    <text evidence="2">The sequence shown here is derived from an EMBL/GenBank/DDBJ whole genome shotgun (WGS) entry which is preliminary data.</text>
</comment>
<protein>
    <recommendedName>
        <fullName evidence="1">F-box domain-containing protein</fullName>
    </recommendedName>
</protein>
<accession>A0AAJ0G7V7</accession>
<dbReference type="InterPro" id="IPR032675">
    <property type="entry name" value="LRR_dom_sf"/>
</dbReference>
<dbReference type="AlphaFoldDB" id="A0AAJ0G7V7"/>
<dbReference type="SUPFAM" id="SSF81383">
    <property type="entry name" value="F-box domain"/>
    <property type="match status" value="1"/>
</dbReference>
<dbReference type="SUPFAM" id="SSF52047">
    <property type="entry name" value="RNI-like"/>
    <property type="match status" value="1"/>
</dbReference>
<evidence type="ECO:0000313" key="3">
    <source>
        <dbReference type="Proteomes" id="UP001271007"/>
    </source>
</evidence>
<dbReference type="EMBL" id="JAWDJX010000020">
    <property type="protein sequence ID" value="KAK3052543.1"/>
    <property type="molecule type" value="Genomic_DNA"/>
</dbReference>
<sequence length="463" mass="51397">MALDVQTNWNVSMAENLERTMRRSNRHRTEPPTTLAIHNEDDTVDSTTPRGEPIHLPDELILHILTYTSHLPLSQRTLASCSLLSHQWLAIATPLLYAAPTLYGHSYDPFVRAICPSINQHIRTSPLASLVKVLDMRGLVHQGSKSTTARVLGRVKNNLEEFCAPQASFAINCLPALSKCKRLRVLDLGLVSESPGLLELFKTTAHLTQLHTLRLPRSSGFGVQSKATAFDAVAWPPSLRDLCLSGGIDAHFLHGIVAFPQTLRELTIEHCPNAKGHAVTHLLKTAVRGLQGLETLKVAHMPRLGMQALDGTLRVLPQLKKLSVSADYVTPALFDDFPPVGVVELEDDLEREARCEKFVHSNLRTLELTYSGASSGVEDKITAIDIMIAIDDETVPNLRQVRVDQALLWQGAGSRPDVEALTDVLYEASRRDWEAREGMFAEMGERELEREGVWRTVSGVWIF</sequence>